<reference evidence="4 5" key="1">
    <citation type="submission" date="2020-01" db="EMBL/GenBank/DDBJ databases">
        <title>Kibdelosporangium persica a novel Actinomycetes from a hot desert in Iran.</title>
        <authorList>
            <person name="Safaei N."/>
            <person name="Zaburannyi N."/>
            <person name="Mueller R."/>
            <person name="Wink J."/>
        </authorList>
    </citation>
    <scope>NUCLEOTIDE SEQUENCE [LARGE SCALE GENOMIC DNA]</scope>
    <source>
        <strain evidence="4 5">4NS15</strain>
    </source>
</reference>
<gene>
    <name evidence="4" type="ORF">GC106_31160</name>
</gene>
<sequence>MDSIRYTVDVVLFARDTDGLLRVLLIQRTHTSSAFPGCWALPGGYVDPGETPEDAARRELREETSLIAPDTLEWVGRYDTPGRDPRGHVVSTAYTALLDHMSIPRAADDARAADWIPVPLAIQRGLAFDHETIVLDALIGRDSEGT</sequence>
<comment type="similarity">
    <text evidence="1">Belongs to the Nudix hydrolase family.</text>
</comment>
<evidence type="ECO:0000256" key="2">
    <source>
        <dbReference type="ARBA" id="ARBA00022801"/>
    </source>
</evidence>
<dbReference type="Pfam" id="PF00293">
    <property type="entry name" value="NUDIX"/>
    <property type="match status" value="1"/>
</dbReference>
<proteinExistence type="inferred from homology"/>
<organism evidence="4 5">
    <name type="scientific">Kibdelosporangium persicum</name>
    <dbReference type="NCBI Taxonomy" id="2698649"/>
    <lineage>
        <taxon>Bacteria</taxon>
        <taxon>Bacillati</taxon>
        <taxon>Actinomycetota</taxon>
        <taxon>Actinomycetes</taxon>
        <taxon>Pseudonocardiales</taxon>
        <taxon>Pseudonocardiaceae</taxon>
        <taxon>Kibdelosporangium</taxon>
    </lineage>
</organism>
<evidence type="ECO:0000313" key="4">
    <source>
        <dbReference type="EMBL" id="NRN65900.1"/>
    </source>
</evidence>
<keyword evidence="5" id="KW-1185">Reference proteome</keyword>
<evidence type="ECO:0000259" key="3">
    <source>
        <dbReference type="PROSITE" id="PS51462"/>
    </source>
</evidence>
<dbReference type="EMBL" id="JAAATY010000008">
    <property type="protein sequence ID" value="NRN65900.1"/>
    <property type="molecule type" value="Genomic_DNA"/>
</dbReference>
<dbReference type="InterPro" id="IPR015797">
    <property type="entry name" value="NUDIX_hydrolase-like_dom_sf"/>
</dbReference>
<comment type="caution">
    <text evidence="4">The sequence shown here is derived from an EMBL/GenBank/DDBJ whole genome shotgun (WGS) entry which is preliminary data.</text>
</comment>
<dbReference type="InterPro" id="IPR020476">
    <property type="entry name" value="Nudix_hydrolase"/>
</dbReference>
<dbReference type="Gene3D" id="3.90.79.10">
    <property type="entry name" value="Nucleoside Triphosphate Pyrophosphohydrolase"/>
    <property type="match status" value="1"/>
</dbReference>
<dbReference type="RefSeq" id="WP_312872686.1">
    <property type="nucleotide sequence ID" value="NZ_CBCSGW010000058.1"/>
</dbReference>
<dbReference type="Proteomes" id="UP000763557">
    <property type="component" value="Unassembled WGS sequence"/>
</dbReference>
<feature type="domain" description="Nudix hydrolase" evidence="3">
    <location>
        <begin position="3"/>
        <end position="142"/>
    </location>
</feature>
<dbReference type="PANTHER" id="PTHR43736">
    <property type="entry name" value="ADP-RIBOSE PYROPHOSPHATASE"/>
    <property type="match status" value="1"/>
</dbReference>
<protein>
    <submittedName>
        <fullName evidence="4">DNA mismatch repair protein MutT</fullName>
    </submittedName>
</protein>
<evidence type="ECO:0000256" key="1">
    <source>
        <dbReference type="ARBA" id="ARBA00005582"/>
    </source>
</evidence>
<keyword evidence="2" id="KW-0378">Hydrolase</keyword>
<dbReference type="InterPro" id="IPR000086">
    <property type="entry name" value="NUDIX_hydrolase_dom"/>
</dbReference>
<dbReference type="PRINTS" id="PR00502">
    <property type="entry name" value="NUDIXFAMILY"/>
</dbReference>
<dbReference type="SUPFAM" id="SSF55811">
    <property type="entry name" value="Nudix"/>
    <property type="match status" value="1"/>
</dbReference>
<evidence type="ECO:0000313" key="5">
    <source>
        <dbReference type="Proteomes" id="UP000763557"/>
    </source>
</evidence>
<accession>A0ABX2F4H0</accession>
<dbReference type="CDD" id="cd18873">
    <property type="entry name" value="NUDIX_NadM_like"/>
    <property type="match status" value="1"/>
</dbReference>
<name>A0ABX2F4H0_9PSEU</name>
<dbReference type="PANTHER" id="PTHR43736:SF1">
    <property type="entry name" value="DIHYDRONEOPTERIN TRIPHOSPHATE DIPHOSPHATASE"/>
    <property type="match status" value="1"/>
</dbReference>
<dbReference type="PROSITE" id="PS51462">
    <property type="entry name" value="NUDIX"/>
    <property type="match status" value="1"/>
</dbReference>